<dbReference type="Gene3D" id="3.40.50.300">
    <property type="entry name" value="P-loop containing nucleotide triphosphate hydrolases"/>
    <property type="match status" value="1"/>
</dbReference>
<dbReference type="InterPro" id="IPR027417">
    <property type="entry name" value="P-loop_NTPase"/>
</dbReference>
<keyword evidence="2" id="KW-1185">Reference proteome</keyword>
<dbReference type="InterPro" id="IPR011009">
    <property type="entry name" value="Kinase-like_dom_sf"/>
</dbReference>
<dbReference type="SUPFAM" id="SSF52540">
    <property type="entry name" value="P-loop containing nucleoside triphosphate hydrolases"/>
    <property type="match status" value="1"/>
</dbReference>
<evidence type="ECO:0000313" key="1">
    <source>
        <dbReference type="EMBL" id="MDC8756680.1"/>
    </source>
</evidence>
<accession>A0ABT5JVB7</accession>
<dbReference type="EMBL" id="JAQQXR010000001">
    <property type="protein sequence ID" value="MDC8756680.1"/>
    <property type="molecule type" value="Genomic_DNA"/>
</dbReference>
<dbReference type="Pfam" id="PF13671">
    <property type="entry name" value="AAA_33"/>
    <property type="match status" value="1"/>
</dbReference>
<dbReference type="InterPro" id="IPR052732">
    <property type="entry name" value="Cell-binding_unc_protein"/>
</dbReference>
<sequence>MSEPSQLAAQENLIRLLVGALEQAGATVELIETHISWVLVAGAYAYKIKKAVRFDFLDFSTLDARRFFCLEEVRLNRRLAPALYLDVVTVRGSQAQPRFSGGGPPLEYAVRMRAFAQQALWSRRIEAGQLGADEVDQLAAVLESFHRRADVAPPTSHWGTPQVLQQVADDNLALLAALAGPDEAGGVGALRGWQAAQQARLRGTFLRRKADGRVRNCHGDLHCANIVTVDGRVEVFDCIEFSESLRWTDVMSDLAFVSMDLLARGLPALAARLLNGYLMRSGDYEGLAVLRYYQIEAAQVRWKVLRLREPRADGAAPSARYRQFALQSMAPAPAALLILHGVSGSGKSTVAGALVELLGAVQVRADVERKRMQGLAPFGPAAAGEAAAGLYGPAATQASYARLRLLAAAIVRAGMPALVDATFLQRQQRQLFRTLADALGVPFFIIDLRAGEATLRARVAARARAGGDPSDADAAVLAHQLAHREPLSGDERALALSLDTGADWDAATLRALCRPVLAALGR</sequence>
<organism evidence="1 2">
    <name type="scientific">Janthinobacterium fluminis</name>
    <dbReference type="NCBI Taxonomy" id="2987524"/>
    <lineage>
        <taxon>Bacteria</taxon>
        <taxon>Pseudomonadati</taxon>
        <taxon>Pseudomonadota</taxon>
        <taxon>Betaproteobacteria</taxon>
        <taxon>Burkholderiales</taxon>
        <taxon>Oxalobacteraceae</taxon>
        <taxon>Janthinobacterium</taxon>
    </lineage>
</organism>
<gene>
    <name evidence="1" type="ORF">OIK44_03645</name>
</gene>
<protein>
    <submittedName>
        <fullName evidence="1">AAA family ATPase</fullName>
    </submittedName>
</protein>
<comment type="caution">
    <text evidence="1">The sequence shown here is derived from an EMBL/GenBank/DDBJ whole genome shotgun (WGS) entry which is preliminary data.</text>
</comment>
<dbReference type="RefSeq" id="WP_273669317.1">
    <property type="nucleotide sequence ID" value="NZ_JAQQXR010000001.1"/>
</dbReference>
<evidence type="ECO:0000313" key="2">
    <source>
        <dbReference type="Proteomes" id="UP001221208"/>
    </source>
</evidence>
<proteinExistence type="predicted"/>
<dbReference type="SUPFAM" id="SSF56112">
    <property type="entry name" value="Protein kinase-like (PK-like)"/>
    <property type="match status" value="1"/>
</dbReference>
<dbReference type="PANTHER" id="PTHR43883">
    <property type="entry name" value="SLR0207 PROTEIN"/>
    <property type="match status" value="1"/>
</dbReference>
<name>A0ABT5JVB7_9BURK</name>
<reference evidence="1 2" key="1">
    <citation type="submission" date="2022-10" db="EMBL/GenBank/DDBJ databases">
        <title>Janthinobacterium sp. hw3 Genome sequencing.</title>
        <authorList>
            <person name="Park S."/>
        </authorList>
    </citation>
    <scope>NUCLEOTIDE SEQUENCE [LARGE SCALE GENOMIC DNA]</scope>
    <source>
        <strain evidence="2">hw3</strain>
    </source>
</reference>
<dbReference type="PANTHER" id="PTHR43883:SF1">
    <property type="entry name" value="GLUCONOKINASE"/>
    <property type="match status" value="1"/>
</dbReference>
<dbReference type="Proteomes" id="UP001221208">
    <property type="component" value="Unassembled WGS sequence"/>
</dbReference>